<dbReference type="SUPFAM" id="SSF51695">
    <property type="entry name" value="PLC-like phosphodiesterases"/>
    <property type="match status" value="1"/>
</dbReference>
<evidence type="ECO:0000259" key="3">
    <source>
        <dbReference type="PROSITE" id="PS51704"/>
    </source>
</evidence>
<evidence type="ECO:0000256" key="2">
    <source>
        <dbReference type="SAM" id="SignalP"/>
    </source>
</evidence>
<organism evidence="4 5">
    <name type="scientific">Taphrina deformans (strain PYCC 5710 / ATCC 11124 / CBS 356.35 / IMI 108563 / JCM 9778 / NBRC 8474)</name>
    <name type="common">Peach leaf curl fungus</name>
    <name type="synonym">Lalaria deformans</name>
    <dbReference type="NCBI Taxonomy" id="1097556"/>
    <lineage>
        <taxon>Eukaryota</taxon>
        <taxon>Fungi</taxon>
        <taxon>Dikarya</taxon>
        <taxon>Ascomycota</taxon>
        <taxon>Taphrinomycotina</taxon>
        <taxon>Taphrinomycetes</taxon>
        <taxon>Taphrinales</taxon>
        <taxon>Taphrinaceae</taxon>
        <taxon>Taphrina</taxon>
    </lineage>
</organism>
<feature type="region of interest" description="Disordered" evidence="1">
    <location>
        <begin position="441"/>
        <end position="471"/>
    </location>
</feature>
<feature type="chain" id="PRO_5004373293" description="GP-PDE domain-containing protein" evidence="2">
    <location>
        <begin position="18"/>
        <end position="471"/>
    </location>
</feature>
<dbReference type="InterPro" id="IPR017946">
    <property type="entry name" value="PLC-like_Pdiesterase_TIM-brl"/>
</dbReference>
<feature type="signal peptide" evidence="2">
    <location>
        <begin position="1"/>
        <end position="17"/>
    </location>
</feature>
<evidence type="ECO:0000313" key="5">
    <source>
        <dbReference type="Proteomes" id="UP000013776"/>
    </source>
</evidence>
<proteinExistence type="predicted"/>
<comment type="caution">
    <text evidence="4">The sequence shown here is derived from an EMBL/GenBank/DDBJ whole genome shotgun (WGS) entry which is preliminary data.</text>
</comment>
<dbReference type="PROSITE" id="PS51704">
    <property type="entry name" value="GP_PDE"/>
    <property type="match status" value="1"/>
</dbReference>
<keyword evidence="2" id="KW-0732">Signal</keyword>
<dbReference type="GO" id="GO:0008889">
    <property type="term" value="F:glycerophosphodiester phosphodiesterase activity"/>
    <property type="evidence" value="ECO:0007669"/>
    <property type="project" value="TreeGrafter"/>
</dbReference>
<keyword evidence="5" id="KW-1185">Reference proteome</keyword>
<dbReference type="STRING" id="1097556.R4XIM9"/>
<sequence length="471" mass="53552">MYSSLVFIVPLLSHVVAVYNCGGDYYGIKTKEAMANPGPGLRILVAHRGVEGPNCAESSRCSIDKAAEAAFEAIELDVRQDKDGMLWLTHDTRIGRTTSFRHDGWFFNPWRDNEFGPKNPAYSDMHSWQLSMLHYRDKDGHLTSEPLRNLESQLQFIKFNHRHMLVMFDVKSPAVVEKLAAIIRKLRMEHQTLMKIPIWYFRPQDLTRHTGGLSFTLGIEGDWLDAIALDPRNRVLGRTPQHRVQNYIRGYIHLPGFVAMEPPAKQFAQTRRGTVPVGPFAFVDNYFGSMRNVGFGRFHSVPTAGRQGYFDANGHCCVALRSMMSKSKVFGNQQWDDREKVTDLLKTAYFVTSDDDRGLMSAAQNMGFRRGKTPESRPCVPDNDEVKLAKGTELFNLKVELDDEAELDDGTDLLKLKVELDEIEANDGSHSLKLKLEVDNDENDNKSNVDEVELEDDRDLLEVELHNDDDD</sequence>
<dbReference type="Pfam" id="PF03009">
    <property type="entry name" value="GDPD"/>
    <property type="match status" value="1"/>
</dbReference>
<dbReference type="PANTHER" id="PTHR46320:SF1">
    <property type="entry name" value="GLYCEROPHOSPHODIESTER PHOSPHODIESTERASE 1"/>
    <property type="match status" value="1"/>
</dbReference>
<name>R4XIM9_TAPDE</name>
<feature type="compositionally biased region" description="Acidic residues" evidence="1">
    <location>
        <begin position="450"/>
        <end position="459"/>
    </location>
</feature>
<dbReference type="PANTHER" id="PTHR46320">
    <property type="entry name" value="GLYCEROPHOSPHODIESTER PHOSPHODIESTERASE 1"/>
    <property type="match status" value="1"/>
</dbReference>
<dbReference type="Proteomes" id="UP000013776">
    <property type="component" value="Unassembled WGS sequence"/>
</dbReference>
<reference evidence="4 5" key="1">
    <citation type="journal article" date="2013" name="MBio">
        <title>Genome sequencing of the plant pathogen Taphrina deformans, the causal agent of peach leaf curl.</title>
        <authorList>
            <person name="Cisse O.H."/>
            <person name="Almeida J.M.G.C.F."/>
            <person name="Fonseca A."/>
            <person name="Kumar A.A."/>
            <person name="Salojaervi J."/>
            <person name="Overmyer K."/>
            <person name="Hauser P.M."/>
            <person name="Pagni M."/>
        </authorList>
    </citation>
    <scope>NUCLEOTIDE SEQUENCE [LARGE SCALE GENOMIC DNA]</scope>
    <source>
        <strain evidence="5">PYCC 5710 / ATCC 11124 / CBS 356.35 / IMI 108563 / JCM 9778 / NBRC 8474</strain>
    </source>
</reference>
<dbReference type="AlphaFoldDB" id="R4XIM9"/>
<gene>
    <name evidence="4" type="ORF">TAPDE_003389</name>
</gene>
<evidence type="ECO:0000256" key="1">
    <source>
        <dbReference type="SAM" id="MobiDB-lite"/>
    </source>
</evidence>
<dbReference type="eggNOG" id="ENOG502SIAP">
    <property type="taxonomic scope" value="Eukaryota"/>
</dbReference>
<protein>
    <recommendedName>
        <fullName evidence="3">GP-PDE domain-containing protein</fullName>
    </recommendedName>
</protein>
<dbReference type="OrthoDB" id="1058301at2759"/>
<feature type="domain" description="GP-PDE" evidence="3">
    <location>
        <begin position="42"/>
        <end position="293"/>
    </location>
</feature>
<feature type="compositionally biased region" description="Basic and acidic residues" evidence="1">
    <location>
        <begin position="460"/>
        <end position="471"/>
    </location>
</feature>
<dbReference type="Gene3D" id="3.20.20.190">
    <property type="entry name" value="Phosphatidylinositol (PI) phosphodiesterase"/>
    <property type="match status" value="1"/>
</dbReference>
<dbReference type="GO" id="GO:0006580">
    <property type="term" value="P:ethanolamine metabolic process"/>
    <property type="evidence" value="ECO:0007669"/>
    <property type="project" value="TreeGrafter"/>
</dbReference>
<evidence type="ECO:0000313" key="4">
    <source>
        <dbReference type="EMBL" id="CCG83222.1"/>
    </source>
</evidence>
<dbReference type="GO" id="GO:0006644">
    <property type="term" value="P:phospholipid metabolic process"/>
    <property type="evidence" value="ECO:0007669"/>
    <property type="project" value="TreeGrafter"/>
</dbReference>
<accession>R4XIM9</accession>
<dbReference type="EMBL" id="CAHR02000130">
    <property type="protein sequence ID" value="CCG83222.1"/>
    <property type="molecule type" value="Genomic_DNA"/>
</dbReference>
<dbReference type="GO" id="GO:0005886">
    <property type="term" value="C:plasma membrane"/>
    <property type="evidence" value="ECO:0007669"/>
    <property type="project" value="TreeGrafter"/>
</dbReference>
<dbReference type="InterPro" id="IPR030395">
    <property type="entry name" value="GP_PDE_dom"/>
</dbReference>
<dbReference type="GO" id="GO:0070291">
    <property type="term" value="P:N-acylethanolamine metabolic process"/>
    <property type="evidence" value="ECO:0007669"/>
    <property type="project" value="TreeGrafter"/>
</dbReference>